<dbReference type="Proteomes" id="UP001472677">
    <property type="component" value="Unassembled WGS sequence"/>
</dbReference>
<accession>A0ABR2F9G7</accession>
<keyword evidence="3" id="KW-1185">Reference proteome</keyword>
<dbReference type="EMBL" id="JBBPBM010000007">
    <property type="protein sequence ID" value="KAK8574981.1"/>
    <property type="molecule type" value="Genomic_DNA"/>
</dbReference>
<evidence type="ECO:0000313" key="2">
    <source>
        <dbReference type="EMBL" id="KAK8574981.1"/>
    </source>
</evidence>
<organism evidence="2 3">
    <name type="scientific">Hibiscus sabdariffa</name>
    <name type="common">roselle</name>
    <dbReference type="NCBI Taxonomy" id="183260"/>
    <lineage>
        <taxon>Eukaryota</taxon>
        <taxon>Viridiplantae</taxon>
        <taxon>Streptophyta</taxon>
        <taxon>Embryophyta</taxon>
        <taxon>Tracheophyta</taxon>
        <taxon>Spermatophyta</taxon>
        <taxon>Magnoliopsida</taxon>
        <taxon>eudicotyledons</taxon>
        <taxon>Gunneridae</taxon>
        <taxon>Pentapetalae</taxon>
        <taxon>rosids</taxon>
        <taxon>malvids</taxon>
        <taxon>Malvales</taxon>
        <taxon>Malvaceae</taxon>
        <taxon>Malvoideae</taxon>
        <taxon>Hibiscus</taxon>
    </lineage>
</organism>
<protein>
    <submittedName>
        <fullName evidence="2">Uncharacterized protein</fullName>
    </submittedName>
</protein>
<feature type="region of interest" description="Disordered" evidence="1">
    <location>
        <begin position="75"/>
        <end position="95"/>
    </location>
</feature>
<proteinExistence type="predicted"/>
<gene>
    <name evidence="2" type="ORF">V6N12_062658</name>
</gene>
<name>A0ABR2F9G7_9ROSI</name>
<sequence>MSLTIPHQSLAFEAQAQLPTDPQRFNITGGLLCSSFLRQVSIIPSKPSHPPLLFLPFFSRLPSLPSLTSQASLHLKTQSNSTNVKSNISRSWNPR</sequence>
<evidence type="ECO:0000313" key="3">
    <source>
        <dbReference type="Proteomes" id="UP001472677"/>
    </source>
</evidence>
<evidence type="ECO:0000256" key="1">
    <source>
        <dbReference type="SAM" id="MobiDB-lite"/>
    </source>
</evidence>
<comment type="caution">
    <text evidence="2">The sequence shown here is derived from an EMBL/GenBank/DDBJ whole genome shotgun (WGS) entry which is preliminary data.</text>
</comment>
<reference evidence="2 3" key="1">
    <citation type="journal article" date="2024" name="G3 (Bethesda)">
        <title>Genome assembly of Hibiscus sabdariffa L. provides insights into metabolisms of medicinal natural products.</title>
        <authorList>
            <person name="Kim T."/>
        </authorList>
    </citation>
    <scope>NUCLEOTIDE SEQUENCE [LARGE SCALE GENOMIC DNA]</scope>
    <source>
        <strain evidence="2">TK-2024</strain>
        <tissue evidence="2">Old leaves</tissue>
    </source>
</reference>